<dbReference type="KEGG" id="mis:MICPUN_109116"/>
<dbReference type="GeneID" id="8247550"/>
<feature type="compositionally biased region" description="Gly residues" evidence="1">
    <location>
        <begin position="149"/>
        <end position="161"/>
    </location>
</feature>
<dbReference type="EMBL" id="CP001330">
    <property type="protein sequence ID" value="ACO66386.1"/>
    <property type="molecule type" value="Genomic_DNA"/>
</dbReference>
<feature type="compositionally biased region" description="Basic and acidic residues" evidence="1">
    <location>
        <begin position="240"/>
        <end position="250"/>
    </location>
</feature>
<dbReference type="AlphaFoldDB" id="C1EDL7"/>
<evidence type="ECO:0000313" key="3">
    <source>
        <dbReference type="Proteomes" id="UP000002009"/>
    </source>
</evidence>
<dbReference type="Proteomes" id="UP000002009">
    <property type="component" value="Chromosome 11"/>
</dbReference>
<feature type="compositionally biased region" description="Basic and acidic residues" evidence="1">
    <location>
        <begin position="37"/>
        <end position="50"/>
    </location>
</feature>
<proteinExistence type="predicted"/>
<protein>
    <submittedName>
        <fullName evidence="2">Uncharacterized protein</fullName>
    </submittedName>
</protein>
<feature type="region of interest" description="Disordered" evidence="1">
    <location>
        <begin position="1"/>
        <end position="165"/>
    </location>
</feature>
<dbReference type="RefSeq" id="XP_002505128.1">
    <property type="nucleotide sequence ID" value="XM_002505082.1"/>
</dbReference>
<feature type="compositionally biased region" description="Low complexity" evidence="1">
    <location>
        <begin position="51"/>
        <end position="63"/>
    </location>
</feature>
<evidence type="ECO:0000256" key="1">
    <source>
        <dbReference type="SAM" id="MobiDB-lite"/>
    </source>
</evidence>
<evidence type="ECO:0000313" key="2">
    <source>
        <dbReference type="EMBL" id="ACO66386.1"/>
    </source>
</evidence>
<gene>
    <name evidence="2" type="ORF">MICPUN_109116</name>
</gene>
<sequence>MATTPSAATTPSGTPSGTPARPRRPEDAAGNATEVAGARELDSKQPDASEKAAAAYEAMLAYMKAKEEEEKKTEKETETETETEATRGNETSPETSPETRPEDPAKDTAVNGTQPAAAEAHAAEGDETGVPDVGVAEVPGAVGASAAARGGGGEDTAGGNPGSELVVLESDGRSPPVGLALIRGPQLAAGVAAFGCVGLIAAVWAARRATSGPHSSLERGWSSVKLPSGFRAKDNNAGGSEKDVRYRELQMTEEAATEGVGGSSSSSSSNEGRRGGRKKGGRRMTTEEESFYDL</sequence>
<feature type="compositionally biased region" description="Basic and acidic residues" evidence="1">
    <location>
        <begin position="97"/>
        <end position="106"/>
    </location>
</feature>
<organism evidence="2 3">
    <name type="scientific">Micromonas commoda (strain RCC299 / NOUM17 / CCMP2709)</name>
    <name type="common">Picoplanktonic green alga</name>
    <dbReference type="NCBI Taxonomy" id="296587"/>
    <lineage>
        <taxon>Eukaryota</taxon>
        <taxon>Viridiplantae</taxon>
        <taxon>Chlorophyta</taxon>
        <taxon>Mamiellophyceae</taxon>
        <taxon>Mamiellales</taxon>
        <taxon>Mamiellaceae</taxon>
        <taxon>Micromonas</taxon>
    </lineage>
</organism>
<dbReference type="InParanoid" id="C1EDL7"/>
<accession>C1EDL7</accession>
<keyword evidence="3" id="KW-1185">Reference proteome</keyword>
<feature type="region of interest" description="Disordered" evidence="1">
    <location>
        <begin position="226"/>
        <end position="294"/>
    </location>
</feature>
<feature type="compositionally biased region" description="Low complexity" evidence="1">
    <location>
        <begin position="130"/>
        <end position="148"/>
    </location>
</feature>
<feature type="compositionally biased region" description="Low complexity" evidence="1">
    <location>
        <begin position="1"/>
        <end position="20"/>
    </location>
</feature>
<feature type="compositionally biased region" description="Basic and acidic residues" evidence="1">
    <location>
        <begin position="64"/>
        <end position="78"/>
    </location>
</feature>
<name>C1EDL7_MICCC</name>
<reference evidence="2 3" key="1">
    <citation type="journal article" date="2009" name="Science">
        <title>Green evolution and dynamic adaptations revealed by genomes of the marine picoeukaryotes Micromonas.</title>
        <authorList>
            <person name="Worden A.Z."/>
            <person name="Lee J.H."/>
            <person name="Mock T."/>
            <person name="Rouze P."/>
            <person name="Simmons M.P."/>
            <person name="Aerts A.L."/>
            <person name="Allen A.E."/>
            <person name="Cuvelier M.L."/>
            <person name="Derelle E."/>
            <person name="Everett M.V."/>
            <person name="Foulon E."/>
            <person name="Grimwood J."/>
            <person name="Gundlach H."/>
            <person name="Henrissat B."/>
            <person name="Napoli C."/>
            <person name="McDonald S.M."/>
            <person name="Parker M.S."/>
            <person name="Rombauts S."/>
            <person name="Salamov A."/>
            <person name="Von Dassow P."/>
            <person name="Badger J.H."/>
            <person name="Coutinho P.M."/>
            <person name="Demir E."/>
            <person name="Dubchak I."/>
            <person name="Gentemann C."/>
            <person name="Eikrem W."/>
            <person name="Gready J.E."/>
            <person name="John U."/>
            <person name="Lanier W."/>
            <person name="Lindquist E.A."/>
            <person name="Lucas S."/>
            <person name="Mayer K.F."/>
            <person name="Moreau H."/>
            <person name="Not F."/>
            <person name="Otillar R."/>
            <person name="Panaud O."/>
            <person name="Pangilinan J."/>
            <person name="Paulsen I."/>
            <person name="Piegu B."/>
            <person name="Poliakov A."/>
            <person name="Robbens S."/>
            <person name="Schmutz J."/>
            <person name="Toulza E."/>
            <person name="Wyss T."/>
            <person name="Zelensky A."/>
            <person name="Zhou K."/>
            <person name="Armbrust E.V."/>
            <person name="Bhattacharya D."/>
            <person name="Goodenough U.W."/>
            <person name="Van de Peer Y."/>
            <person name="Grigoriev I.V."/>
        </authorList>
    </citation>
    <scope>NUCLEOTIDE SEQUENCE [LARGE SCALE GENOMIC DNA]</scope>
    <source>
        <strain evidence="3">RCC299 / NOUM17</strain>
    </source>
</reference>